<comment type="caution">
    <text evidence="2">The sequence shown here is derived from an EMBL/GenBank/DDBJ whole genome shotgun (WGS) entry which is preliminary data.</text>
</comment>
<sequence length="64" mass="6942">MMVSALTLYMILVIGAPEASEGFLAYKRRRQLRSNAESEVQVDGSASVGAACRSTEQVYLSLCI</sequence>
<keyword evidence="1" id="KW-0732">Signal</keyword>
<evidence type="ECO:0000256" key="1">
    <source>
        <dbReference type="SAM" id="SignalP"/>
    </source>
</evidence>
<dbReference type="Proteomes" id="UP001054252">
    <property type="component" value="Unassembled WGS sequence"/>
</dbReference>
<evidence type="ECO:0000313" key="2">
    <source>
        <dbReference type="EMBL" id="GKU87780.1"/>
    </source>
</evidence>
<feature type="signal peptide" evidence="1">
    <location>
        <begin position="1"/>
        <end position="22"/>
    </location>
</feature>
<proteinExistence type="predicted"/>
<keyword evidence="3" id="KW-1185">Reference proteome</keyword>
<name>A0AAV5HLX2_9ROSI</name>
<accession>A0AAV5HLX2</accession>
<gene>
    <name evidence="2" type="ORF">SLEP1_g2121</name>
</gene>
<protein>
    <recommendedName>
        <fullName evidence="4">Secreted protein</fullName>
    </recommendedName>
</protein>
<feature type="chain" id="PRO_5043741787" description="Secreted protein" evidence="1">
    <location>
        <begin position="23"/>
        <end position="64"/>
    </location>
</feature>
<dbReference type="EMBL" id="BPVZ01000002">
    <property type="protein sequence ID" value="GKU87780.1"/>
    <property type="molecule type" value="Genomic_DNA"/>
</dbReference>
<evidence type="ECO:0008006" key="4">
    <source>
        <dbReference type="Google" id="ProtNLM"/>
    </source>
</evidence>
<reference evidence="2 3" key="1">
    <citation type="journal article" date="2021" name="Commun. Biol.">
        <title>The genome of Shorea leprosula (Dipterocarpaceae) highlights the ecological relevance of drought in aseasonal tropical rainforests.</title>
        <authorList>
            <person name="Ng K.K.S."/>
            <person name="Kobayashi M.J."/>
            <person name="Fawcett J.A."/>
            <person name="Hatakeyama M."/>
            <person name="Paape T."/>
            <person name="Ng C.H."/>
            <person name="Ang C.C."/>
            <person name="Tnah L.H."/>
            <person name="Lee C.T."/>
            <person name="Nishiyama T."/>
            <person name="Sese J."/>
            <person name="O'Brien M.J."/>
            <person name="Copetti D."/>
            <person name="Mohd Noor M.I."/>
            <person name="Ong R.C."/>
            <person name="Putra M."/>
            <person name="Sireger I.Z."/>
            <person name="Indrioko S."/>
            <person name="Kosugi Y."/>
            <person name="Izuno A."/>
            <person name="Isagi Y."/>
            <person name="Lee S.L."/>
            <person name="Shimizu K.K."/>
        </authorList>
    </citation>
    <scope>NUCLEOTIDE SEQUENCE [LARGE SCALE GENOMIC DNA]</scope>
    <source>
        <strain evidence="2">214</strain>
    </source>
</reference>
<organism evidence="2 3">
    <name type="scientific">Rubroshorea leprosula</name>
    <dbReference type="NCBI Taxonomy" id="152421"/>
    <lineage>
        <taxon>Eukaryota</taxon>
        <taxon>Viridiplantae</taxon>
        <taxon>Streptophyta</taxon>
        <taxon>Embryophyta</taxon>
        <taxon>Tracheophyta</taxon>
        <taxon>Spermatophyta</taxon>
        <taxon>Magnoliopsida</taxon>
        <taxon>eudicotyledons</taxon>
        <taxon>Gunneridae</taxon>
        <taxon>Pentapetalae</taxon>
        <taxon>rosids</taxon>
        <taxon>malvids</taxon>
        <taxon>Malvales</taxon>
        <taxon>Dipterocarpaceae</taxon>
        <taxon>Rubroshorea</taxon>
    </lineage>
</organism>
<evidence type="ECO:0000313" key="3">
    <source>
        <dbReference type="Proteomes" id="UP001054252"/>
    </source>
</evidence>
<dbReference type="AlphaFoldDB" id="A0AAV5HLX2"/>